<keyword evidence="4" id="KW-0963">Cytoplasm</keyword>
<reference evidence="7" key="1">
    <citation type="submission" date="2017-02" db="EMBL/GenBank/DDBJ databases">
        <authorList>
            <person name="Daims H."/>
        </authorList>
    </citation>
    <scope>NUCLEOTIDE SEQUENCE [LARGE SCALE GENOMIC DNA]</scope>
</reference>
<dbReference type="EMBL" id="FUKJ01000178">
    <property type="protein sequence ID" value="SJM92232.1"/>
    <property type="molecule type" value="Genomic_DNA"/>
</dbReference>
<evidence type="ECO:0000313" key="7">
    <source>
        <dbReference type="Proteomes" id="UP000195442"/>
    </source>
</evidence>
<evidence type="ECO:0000256" key="3">
    <source>
        <dbReference type="ARBA" id="ARBA00019418"/>
    </source>
</evidence>
<evidence type="ECO:0000313" key="6">
    <source>
        <dbReference type="EMBL" id="SJM92232.1"/>
    </source>
</evidence>
<keyword evidence="7" id="KW-1185">Reference proteome</keyword>
<name>A0A1R4H7K1_9GAMM</name>
<evidence type="ECO:0000256" key="2">
    <source>
        <dbReference type="ARBA" id="ARBA00008571"/>
    </source>
</evidence>
<evidence type="ECO:0000256" key="1">
    <source>
        <dbReference type="ARBA" id="ARBA00004496"/>
    </source>
</evidence>
<dbReference type="Proteomes" id="UP000195442">
    <property type="component" value="Unassembled WGS sequence"/>
</dbReference>
<dbReference type="PANTHER" id="PTHR39585:SF1">
    <property type="entry name" value="FAD ASSEMBLY FACTOR SDHE"/>
    <property type="match status" value="1"/>
</dbReference>
<evidence type="ECO:0000256" key="4">
    <source>
        <dbReference type="ARBA" id="ARBA00022490"/>
    </source>
</evidence>
<comment type="subcellular location">
    <subcellularLocation>
        <location evidence="1">Cytoplasm</location>
    </subcellularLocation>
</comment>
<dbReference type="SUPFAM" id="SSF109910">
    <property type="entry name" value="YgfY-like"/>
    <property type="match status" value="1"/>
</dbReference>
<accession>A0A1R4H7K1</accession>
<keyword evidence="5" id="KW-0143">Chaperone</keyword>
<dbReference type="GO" id="GO:0006105">
    <property type="term" value="P:succinate metabolic process"/>
    <property type="evidence" value="ECO:0007669"/>
    <property type="project" value="TreeGrafter"/>
</dbReference>
<dbReference type="InterPro" id="IPR050531">
    <property type="entry name" value="SdhE_FAD_assembly_factor"/>
</dbReference>
<sequence>MNALAKLRWQCRRGTLELDLLLTRYLENGYASATAEEKALFVELLTFEDDVLLEILMGGIGNPPSRMKSVINSIRNP</sequence>
<dbReference type="GO" id="GO:0005737">
    <property type="term" value="C:cytoplasm"/>
    <property type="evidence" value="ECO:0007669"/>
    <property type="project" value="UniProtKB-SubCell"/>
</dbReference>
<dbReference type="InterPro" id="IPR005631">
    <property type="entry name" value="SDH"/>
</dbReference>
<protein>
    <recommendedName>
        <fullName evidence="3">FAD assembly factor SdhE</fullName>
    </recommendedName>
</protein>
<organism evidence="6 7">
    <name type="scientific">Crenothrix polyspora</name>
    <dbReference type="NCBI Taxonomy" id="360316"/>
    <lineage>
        <taxon>Bacteria</taxon>
        <taxon>Pseudomonadati</taxon>
        <taxon>Pseudomonadota</taxon>
        <taxon>Gammaproteobacteria</taxon>
        <taxon>Methylococcales</taxon>
        <taxon>Crenotrichaceae</taxon>
        <taxon>Crenothrix</taxon>
    </lineage>
</organism>
<dbReference type="PANTHER" id="PTHR39585">
    <property type="entry name" value="FAD ASSEMBLY FACTOR SDHE"/>
    <property type="match status" value="1"/>
</dbReference>
<dbReference type="AlphaFoldDB" id="A0A1R4H7K1"/>
<dbReference type="OrthoDB" id="9180899at2"/>
<dbReference type="Gene3D" id="1.10.150.250">
    <property type="entry name" value="Flavinator of succinate dehydrogenase"/>
    <property type="match status" value="1"/>
</dbReference>
<comment type="similarity">
    <text evidence="2">Belongs to the SdhE FAD assembly factor family.</text>
</comment>
<gene>
    <name evidence="6" type="ORF">CRENPOLYSF2_2590003</name>
</gene>
<dbReference type="RefSeq" id="WP_087146880.1">
    <property type="nucleotide sequence ID" value="NZ_FUKJ01000178.1"/>
</dbReference>
<evidence type="ECO:0000256" key="5">
    <source>
        <dbReference type="ARBA" id="ARBA00023186"/>
    </source>
</evidence>
<dbReference type="Pfam" id="PF03937">
    <property type="entry name" value="Sdh5"/>
    <property type="match status" value="1"/>
</dbReference>
<dbReference type="InterPro" id="IPR036714">
    <property type="entry name" value="SDH_sf"/>
</dbReference>
<proteinExistence type="inferred from homology"/>